<gene>
    <name evidence="2" type="ORF">IPMB12_07090</name>
</gene>
<dbReference type="InParanoid" id="A0A6G9IB57"/>
<evidence type="ECO:0000313" key="2">
    <source>
        <dbReference type="EMBL" id="QIQ21468.1"/>
    </source>
</evidence>
<dbReference type="Proteomes" id="UP000501168">
    <property type="component" value="Chromosome"/>
</dbReference>
<dbReference type="EMBL" id="CP050253">
    <property type="protein sequence ID" value="QIQ21468.1"/>
    <property type="molecule type" value="Genomic_DNA"/>
</dbReference>
<keyword evidence="3" id="KW-1185">Reference proteome</keyword>
<name>A0A6G9IB57_9GAMM</name>
<organism evidence="2 3">
    <name type="scientific">Zophobihabitans entericus</name>
    <dbReference type="NCBI Taxonomy" id="1635327"/>
    <lineage>
        <taxon>Bacteria</taxon>
        <taxon>Pseudomonadati</taxon>
        <taxon>Pseudomonadota</taxon>
        <taxon>Gammaproteobacteria</taxon>
        <taxon>Orbales</taxon>
        <taxon>Orbaceae</taxon>
        <taxon>Zophobihabitans</taxon>
    </lineage>
</organism>
<feature type="domain" description="Autotransporter" evidence="1">
    <location>
        <begin position="462"/>
        <end position="714"/>
    </location>
</feature>
<dbReference type="AlphaFoldDB" id="A0A6G9IB57"/>
<dbReference type="NCBIfam" id="TIGR02913">
    <property type="entry name" value="HAF_rpt"/>
    <property type="match status" value="5"/>
</dbReference>
<dbReference type="RefSeq" id="WP_166916313.1">
    <property type="nucleotide sequence ID" value="NZ_CP050253.1"/>
</dbReference>
<dbReference type="Gene3D" id="2.40.128.130">
    <property type="entry name" value="Autotransporter beta-domain"/>
    <property type="match status" value="1"/>
</dbReference>
<sequence length="725" mass="79616">MNLYHFYKYPLVLISLILLSINCYADSWQTNLEWNSTLNSSGTYFSTLSKDGRTVIMSTWANPQWSAGDAYKIDQDGNITNLGRLGGSRTYVRSVSEDGQVITGSSKLTNDYQRAIKYTEQTGLINLGTLPGHDESYGEAVSADGSTIIGFSRSFDEPYKTAAFKHTNQNGLVNLGTLGDGNTVGNALSADGSVIVGFSYINFANGQYHAFKYTDEGGITDLGTLGGLSSNATHVSEDGKVIAGTSLTQPNSTYFNTFKYTDEGGMINIGTLGGNSTEISSLSADGSTIVGSASDFNTTRAFKHTDKTGIIALDTNTLYSKATDTNYDGSVIVGSAGFKVGQTRAFWYSDASGMIDLGTIEEYDSEAYAVSKDGSIVLGQVVKKTGNERSNHVVLWQVNHKKDEPNEPNEPNIISPPVDLDNTYTELDNIANQAQSMLDFRHARLSNLVQQNCVVTVGRICVGAFAGQSYGKQIKQTDIGILLAIKLSEQWQLGTVADFATNTDLPHYYHRTGNNNPGIALYLDYAQKPEQGIHARMATAYVKDSVTIKRPTLSYTEAGQGDAVVKGLLHHLDMGYQFKFTKIGVKPYLSLQYSNISRSAYKEDDSISFPVRFSQMGERRTTVGLGLKVHYPLTSKLQLNTDIGMDKDIHNNRQSYLAHLTQTQNFNLPSVYVQQQDKNPYRPYAALGLRYQSNPNTALLLNSSWSEQSYRSEVMRLQLSLHHSF</sequence>
<dbReference type="InterPro" id="IPR036709">
    <property type="entry name" value="Autotransporte_beta_dom_sf"/>
</dbReference>
<dbReference type="SMART" id="SM00869">
    <property type="entry name" value="Autotransporter"/>
    <property type="match status" value="1"/>
</dbReference>
<dbReference type="InterPro" id="IPR014262">
    <property type="entry name" value="HAF_rpt"/>
</dbReference>
<accession>A0A6G9IB57</accession>
<dbReference type="KEGG" id="orb:IPMB12_07090"/>
<evidence type="ECO:0000313" key="3">
    <source>
        <dbReference type="Proteomes" id="UP000501168"/>
    </source>
</evidence>
<dbReference type="SUPFAM" id="SSF103515">
    <property type="entry name" value="Autotransporter"/>
    <property type="match status" value="1"/>
</dbReference>
<proteinExistence type="predicted"/>
<evidence type="ECO:0000259" key="1">
    <source>
        <dbReference type="SMART" id="SM00869"/>
    </source>
</evidence>
<dbReference type="InterPro" id="IPR005546">
    <property type="entry name" value="Autotransporte_beta"/>
</dbReference>
<protein>
    <recommendedName>
        <fullName evidence="1">Autotransporter domain-containing protein</fullName>
    </recommendedName>
</protein>
<reference evidence="2 3" key="1">
    <citation type="submission" date="2020-03" db="EMBL/GenBank/DDBJ databases">
        <title>Complete genome sequence of Orbus sp. IPMB12 (BCRC 80908).</title>
        <authorList>
            <person name="Lo W.-S."/>
            <person name="Chang T.-H."/>
            <person name="Kuo C.-H."/>
        </authorList>
    </citation>
    <scope>NUCLEOTIDE SEQUENCE [LARGE SCALE GENOMIC DNA]</scope>
    <source>
        <strain evidence="2 3">IPMB12</strain>
    </source>
</reference>